<reference evidence="2 3" key="1">
    <citation type="submission" date="2019-02" db="EMBL/GenBank/DDBJ databases">
        <title>Draft Genome Sequence of the Prevotella sp. BCRC 81118, Isolated from Human Feces.</title>
        <authorList>
            <person name="Huang C.-H."/>
        </authorList>
    </citation>
    <scope>NUCLEOTIDE SEQUENCE [LARGE SCALE GENOMIC DNA]</scope>
    <source>
        <strain evidence="2 3">BCRC 81118</strain>
    </source>
</reference>
<dbReference type="Proteomes" id="UP000297872">
    <property type="component" value="Unassembled WGS sequence"/>
</dbReference>
<keyword evidence="1" id="KW-0732">Signal</keyword>
<dbReference type="PROSITE" id="PS51257">
    <property type="entry name" value="PROKAR_LIPOPROTEIN"/>
    <property type="match status" value="1"/>
</dbReference>
<comment type="caution">
    <text evidence="2">The sequence shown here is derived from an EMBL/GenBank/DDBJ whole genome shotgun (WGS) entry which is preliminary data.</text>
</comment>
<organism evidence="2 3">
    <name type="scientific">Segatella hominis</name>
    <dbReference type="NCBI Taxonomy" id="2518605"/>
    <lineage>
        <taxon>Bacteria</taxon>
        <taxon>Pseudomonadati</taxon>
        <taxon>Bacteroidota</taxon>
        <taxon>Bacteroidia</taxon>
        <taxon>Bacteroidales</taxon>
        <taxon>Prevotellaceae</taxon>
        <taxon>Segatella</taxon>
    </lineage>
</organism>
<dbReference type="Pfam" id="PF16128">
    <property type="entry name" value="DUF4840"/>
    <property type="match status" value="1"/>
</dbReference>
<gene>
    <name evidence="2" type="ORF">EXN75_04895</name>
</gene>
<dbReference type="GeneID" id="302994632"/>
<feature type="chain" id="PRO_5021269545" evidence="1">
    <location>
        <begin position="25"/>
        <end position="217"/>
    </location>
</feature>
<protein>
    <submittedName>
        <fullName evidence="2">DUF4840 domain-containing protein</fullName>
    </submittedName>
</protein>
<evidence type="ECO:0000313" key="3">
    <source>
        <dbReference type="Proteomes" id="UP000297872"/>
    </source>
</evidence>
<accession>A0A4Y8VRY2</accession>
<sequence>MKKITLLSLVAVLLTALTFTSCNTGDDNGYSLLTKEQQDAYQTKMAGSYPNLVLLFDHKNDADVKNQADSVETECYFSMRNDSTFTISNFPIKKLAEHISNPELKEAISKVEDRTVTGKYMVLPNSQTNQAYFYAYPSPINLNLTYGSDAKEHKVVLEFTTSSYYTGGCIWSTKQIGFPFYLTRIFVDGAQTNYIKNSIHSGAYVSFACRNKATSKQ</sequence>
<evidence type="ECO:0000313" key="2">
    <source>
        <dbReference type="EMBL" id="TFH83083.1"/>
    </source>
</evidence>
<keyword evidence="3" id="KW-1185">Reference proteome</keyword>
<dbReference type="AlphaFoldDB" id="A0A4Y8VRY2"/>
<dbReference type="InterPro" id="IPR032293">
    <property type="entry name" value="DUF4840"/>
</dbReference>
<evidence type="ECO:0000256" key="1">
    <source>
        <dbReference type="SAM" id="SignalP"/>
    </source>
</evidence>
<name>A0A4Y8VRY2_9BACT</name>
<dbReference type="EMBL" id="SGVY01000008">
    <property type="protein sequence ID" value="TFH83083.1"/>
    <property type="molecule type" value="Genomic_DNA"/>
</dbReference>
<dbReference type="RefSeq" id="WP_134842970.1">
    <property type="nucleotide sequence ID" value="NZ_DAWEFM010000017.1"/>
</dbReference>
<dbReference type="OrthoDB" id="1082643at2"/>
<proteinExistence type="predicted"/>
<feature type="signal peptide" evidence="1">
    <location>
        <begin position="1"/>
        <end position="24"/>
    </location>
</feature>